<comment type="similarity">
    <text evidence="1">Belongs to the GSP E family.</text>
</comment>
<dbReference type="GO" id="GO:0016887">
    <property type="term" value="F:ATP hydrolysis activity"/>
    <property type="evidence" value="ECO:0007669"/>
    <property type="project" value="InterPro"/>
</dbReference>
<dbReference type="GeneID" id="24796696"/>
<proteinExistence type="inferred from homology"/>
<dbReference type="InterPro" id="IPR001482">
    <property type="entry name" value="T2SS/T4SS_dom"/>
</dbReference>
<dbReference type="PANTHER" id="PTHR30486:SF6">
    <property type="entry name" value="TYPE IV PILUS RETRACTATION ATPASE PILT"/>
    <property type="match status" value="1"/>
</dbReference>
<keyword evidence="3" id="KW-0282">Flagellum</keyword>
<feature type="domain" description="Bacterial type II secretion system protein E" evidence="2">
    <location>
        <begin position="190"/>
        <end position="377"/>
    </location>
</feature>
<protein>
    <submittedName>
        <fullName evidence="3">Flagella-related protein FlaI</fullName>
    </submittedName>
</protein>
<dbReference type="EMBL" id="CP009552">
    <property type="protein sequence ID" value="AIY89152.1"/>
    <property type="molecule type" value="Genomic_DNA"/>
</dbReference>
<evidence type="ECO:0000313" key="3">
    <source>
        <dbReference type="EMBL" id="AIY89152.1"/>
    </source>
</evidence>
<evidence type="ECO:0000259" key="2">
    <source>
        <dbReference type="Pfam" id="PF00437"/>
    </source>
</evidence>
<reference evidence="3 4" key="1">
    <citation type="journal article" date="2015" name="Appl. Environ. Microbiol.">
        <title>The Geoglobus acetivorans genome: Fe(III) reduction, acetate utilization, autotrophic growth, and degradation of aromatic compounds in a hyperthermophilic archaeon.</title>
        <authorList>
            <person name="Mardanov A.V."/>
            <person name="Slododkina G.B."/>
            <person name="Slobodkin A.I."/>
            <person name="Beletsky A.V."/>
            <person name="Gavrilov S.N."/>
            <person name="Kublanov I.V."/>
            <person name="Bonch-Osmolovskaya E.A."/>
            <person name="Skryabin K.G."/>
            <person name="Ravin N.V."/>
        </authorList>
    </citation>
    <scope>NUCLEOTIDE SEQUENCE [LARGE SCALE GENOMIC DNA]</scope>
    <source>
        <strain evidence="3 4">SBH6</strain>
    </source>
</reference>
<evidence type="ECO:0000313" key="4">
    <source>
        <dbReference type="Proteomes" id="UP000030624"/>
    </source>
</evidence>
<dbReference type="Gene3D" id="3.40.50.300">
    <property type="entry name" value="P-loop containing nucleotide triphosphate hydrolases"/>
    <property type="match status" value="1"/>
</dbReference>
<dbReference type="AlphaFoldDB" id="A0A0A7GDY0"/>
<sequence>MLNNPYYLSIRNFIEDAGMELVEGEDVPEGYTVVDEYWLIDRLALVRILESVESYRKKYWLIEPQISEDEAMLLYTIYEDVRQSFLYLMGEDNFDRLFKSLKKVLGDYAVKTKDELFYKLLYYFVRDFLGLGIVEPILFDENVEDVSCDGYGVPIFVYHRKYGNMSTNIVLEKDVLDNYVLLLAQRANKHLSYSSPIIDATLPDGSRIQITYGSEISTRGSTFTIRKFREEPFTPVELMDFGTISARMLAYFWILIENKKNVMVIGETASGKTTTLNALLMFIPPDSKIVSIEDTREIQLYHENWIPEVTRLSIEGQEIDMYDLLRAALRQRPEYIIVGEVRGKEAQTLFQAMATGHAAYATFHAGDVNQLIHRLEEDPLNVPRVLIQYLDAVAIQGRWVTKTEKKRRIKSVYEILGIEPTTKELLLNPVYRWEPHDDRFIETSSSAKLESISSSTGLSVSELLEELDRRTKFLEMLREKGVKRFGEFVKYVSLYNANSEIAFEKLQETEVS</sequence>
<keyword evidence="3" id="KW-0966">Cell projection</keyword>
<dbReference type="STRING" id="565033.GACE_0095"/>
<gene>
    <name evidence="3" type="ORF">GACE_0095</name>
</gene>
<name>A0A0A7GDY0_GEOAI</name>
<organism evidence="3 4">
    <name type="scientific">Geoglobus acetivorans</name>
    <dbReference type="NCBI Taxonomy" id="565033"/>
    <lineage>
        <taxon>Archaea</taxon>
        <taxon>Methanobacteriati</taxon>
        <taxon>Methanobacteriota</taxon>
        <taxon>Archaeoglobi</taxon>
        <taxon>Archaeoglobales</taxon>
        <taxon>Archaeoglobaceae</taxon>
        <taxon>Geoglobus</taxon>
    </lineage>
</organism>
<dbReference type="HOGENOM" id="CLU_005379_2_2_2"/>
<keyword evidence="3" id="KW-0969">Cilium</keyword>
<dbReference type="InterPro" id="IPR050921">
    <property type="entry name" value="T4SS_GSP_E_ATPase"/>
</dbReference>
<evidence type="ECO:0000256" key="1">
    <source>
        <dbReference type="ARBA" id="ARBA00006611"/>
    </source>
</evidence>
<dbReference type="KEGG" id="gac:GACE_0095"/>
<dbReference type="InterPro" id="IPR027417">
    <property type="entry name" value="P-loop_NTPase"/>
</dbReference>
<dbReference type="Proteomes" id="UP000030624">
    <property type="component" value="Chromosome"/>
</dbReference>
<dbReference type="eggNOG" id="arCOG01817">
    <property type="taxonomic scope" value="Archaea"/>
</dbReference>
<dbReference type="Gene3D" id="3.30.450.380">
    <property type="match status" value="1"/>
</dbReference>
<dbReference type="Pfam" id="PF00437">
    <property type="entry name" value="T2SSE"/>
    <property type="match status" value="1"/>
</dbReference>
<dbReference type="PANTHER" id="PTHR30486">
    <property type="entry name" value="TWITCHING MOTILITY PROTEIN PILT"/>
    <property type="match status" value="1"/>
</dbReference>
<dbReference type="RefSeq" id="WP_048090267.1">
    <property type="nucleotide sequence ID" value="NZ_CP009552.1"/>
</dbReference>
<dbReference type="CDD" id="cd01130">
    <property type="entry name" value="VirB11-like_ATPase"/>
    <property type="match status" value="1"/>
</dbReference>
<dbReference type="SUPFAM" id="SSF52540">
    <property type="entry name" value="P-loop containing nucleoside triphosphate hydrolases"/>
    <property type="match status" value="1"/>
</dbReference>
<accession>A0A0A7GDY0</accession>